<evidence type="ECO:0000256" key="1">
    <source>
        <dbReference type="ARBA" id="ARBA00000111"/>
    </source>
</evidence>
<dbReference type="PANTHER" id="PTHR11610:SF173">
    <property type="entry name" value="LIPASE DOMAIN-CONTAINING PROTEIN-RELATED"/>
    <property type="match status" value="1"/>
</dbReference>
<evidence type="ECO:0000256" key="3">
    <source>
        <dbReference type="ARBA" id="ARBA00010701"/>
    </source>
</evidence>
<accession>A0A154P6D3</accession>
<proteinExistence type="inferred from homology"/>
<reference evidence="10 11" key="1">
    <citation type="submission" date="2015-07" db="EMBL/GenBank/DDBJ databases">
        <title>The genome of Dufourea novaeangliae.</title>
        <authorList>
            <person name="Pan H."/>
            <person name="Kapheim K."/>
        </authorList>
    </citation>
    <scope>NUCLEOTIDE SEQUENCE [LARGE SCALE GENOMIC DNA]</scope>
    <source>
        <strain evidence="10">0120121106</strain>
        <tissue evidence="10">Whole body</tissue>
    </source>
</reference>
<dbReference type="GO" id="GO:0016042">
    <property type="term" value="P:lipid catabolic process"/>
    <property type="evidence" value="ECO:0007669"/>
    <property type="project" value="TreeGrafter"/>
</dbReference>
<evidence type="ECO:0000256" key="5">
    <source>
        <dbReference type="ARBA" id="ARBA00022525"/>
    </source>
</evidence>
<dbReference type="PRINTS" id="PR00821">
    <property type="entry name" value="TAGLIPASE"/>
</dbReference>
<keyword evidence="6" id="KW-0378">Hydrolase</keyword>
<name>A0A154P6D3_DUFNO</name>
<dbReference type="InterPro" id="IPR029058">
    <property type="entry name" value="AB_hydrolase_fold"/>
</dbReference>
<comment type="subcellular location">
    <subcellularLocation>
        <location evidence="2">Secreted</location>
    </subcellularLocation>
</comment>
<organism evidence="10 11">
    <name type="scientific">Dufourea novaeangliae</name>
    <name type="common">Sweat bee</name>
    <dbReference type="NCBI Taxonomy" id="178035"/>
    <lineage>
        <taxon>Eukaryota</taxon>
        <taxon>Metazoa</taxon>
        <taxon>Ecdysozoa</taxon>
        <taxon>Arthropoda</taxon>
        <taxon>Hexapoda</taxon>
        <taxon>Insecta</taxon>
        <taxon>Pterygota</taxon>
        <taxon>Neoptera</taxon>
        <taxon>Endopterygota</taxon>
        <taxon>Hymenoptera</taxon>
        <taxon>Apocrita</taxon>
        <taxon>Aculeata</taxon>
        <taxon>Apoidea</taxon>
        <taxon>Anthophila</taxon>
        <taxon>Halictidae</taxon>
        <taxon>Rophitinae</taxon>
        <taxon>Dufourea</taxon>
    </lineage>
</organism>
<dbReference type="GO" id="GO:0005615">
    <property type="term" value="C:extracellular space"/>
    <property type="evidence" value="ECO:0007669"/>
    <property type="project" value="TreeGrafter"/>
</dbReference>
<comment type="catalytic activity">
    <reaction evidence="1">
        <text>a 1,2-diacyl-sn-glycero-3-phosphocholine + H2O = a 2-acyl-sn-glycero-3-phosphocholine + a fatty acid + H(+)</text>
        <dbReference type="Rhea" id="RHEA:18689"/>
        <dbReference type="ChEBI" id="CHEBI:15377"/>
        <dbReference type="ChEBI" id="CHEBI:15378"/>
        <dbReference type="ChEBI" id="CHEBI:28868"/>
        <dbReference type="ChEBI" id="CHEBI:57643"/>
        <dbReference type="ChEBI" id="CHEBI:57875"/>
        <dbReference type="EC" id="3.1.1.32"/>
    </reaction>
</comment>
<feature type="domain" description="Lipase" evidence="9">
    <location>
        <begin position="1194"/>
        <end position="1438"/>
    </location>
</feature>
<keyword evidence="5" id="KW-0964">Secreted</keyword>
<comment type="similarity">
    <text evidence="3 8">Belongs to the AB hydrolase superfamily. Lipase family.</text>
</comment>
<dbReference type="STRING" id="178035.A0A154P6D3"/>
<dbReference type="GO" id="GO:0008970">
    <property type="term" value="F:phospholipase A1 activity"/>
    <property type="evidence" value="ECO:0007669"/>
    <property type="project" value="UniProtKB-EC"/>
</dbReference>
<dbReference type="EC" id="3.1.1.32" evidence="4"/>
<dbReference type="OrthoDB" id="199913at2759"/>
<dbReference type="InterPro" id="IPR033906">
    <property type="entry name" value="Lipase_N"/>
</dbReference>
<dbReference type="Gene3D" id="3.40.50.1820">
    <property type="entry name" value="alpha/beta hydrolase"/>
    <property type="match status" value="6"/>
</dbReference>
<evidence type="ECO:0000313" key="10">
    <source>
        <dbReference type="EMBL" id="KZC06700.1"/>
    </source>
</evidence>
<keyword evidence="11" id="KW-1185">Reference proteome</keyword>
<evidence type="ECO:0000256" key="8">
    <source>
        <dbReference type="RuleBase" id="RU004262"/>
    </source>
</evidence>
<feature type="domain" description="Lipase" evidence="9">
    <location>
        <begin position="328"/>
        <end position="570"/>
    </location>
</feature>
<dbReference type="EMBL" id="KQ434809">
    <property type="protein sequence ID" value="KZC06700.1"/>
    <property type="molecule type" value="Genomic_DNA"/>
</dbReference>
<keyword evidence="7" id="KW-1015">Disulfide bond</keyword>
<feature type="domain" description="Lipase" evidence="9">
    <location>
        <begin position="36"/>
        <end position="180"/>
    </location>
</feature>
<dbReference type="Pfam" id="PF00151">
    <property type="entry name" value="Lipase"/>
    <property type="match status" value="6"/>
</dbReference>
<evidence type="ECO:0000256" key="2">
    <source>
        <dbReference type="ARBA" id="ARBA00004613"/>
    </source>
</evidence>
<dbReference type="CDD" id="cd00707">
    <property type="entry name" value="Pancreat_lipase_like"/>
    <property type="match status" value="3"/>
</dbReference>
<feature type="domain" description="Lipase" evidence="9">
    <location>
        <begin position="184"/>
        <end position="260"/>
    </location>
</feature>
<evidence type="ECO:0000256" key="6">
    <source>
        <dbReference type="ARBA" id="ARBA00022801"/>
    </source>
</evidence>
<protein>
    <recommendedName>
        <fullName evidence="4">phospholipase A1</fullName>
        <ecNumber evidence="4">3.1.1.32</ecNumber>
    </recommendedName>
</protein>
<sequence length="1588" mass="174925">MAFMWSIKVKDYIPSTGFYVFDLTDDETRDIYAAQDLNNRVFFHLYTKQTGHNPQQLFLNDVNRLKNSHFNPNRPTKIITHGWQNSDRSESVVLVRDAFLQHGDYNIITIDWSAISGLEYIHASRDVLMVSKYVATMIDFLHSQGMNLNQVTIAGHSLGGHVAGLAARYAKGTVNHVVALTNSGGLGYSSAIGDIDFYPNGGVHQPGCVVNVIGVCSHLKAYKFYAESINSRTGFWALKCKSYDDFNRGGCRLNERALMGGVVPNYNARGYVELDLIRDGVLDITSGIINVADVLEDVIFDDTRISIRRDSLLNTNETLEEAAKKLPHRVAFSLYTRRTVHRPERLFPNDVRRLRNSHFDPKRPTKIIAHGWKNSKVGGSISLVRDAFLQHGDYNIIGVDWSDITKEEYRWAQQRVLMVGQYTAKLINFLQTHGLKLSQLTVIGHSLGGHVAGLAARYTNGTVDSVVALDPALPKFGNHGPGQTVSRGDAACVEVIHTNSGLLGHNISLGDIDFHPNGGSLQAGCPTIIGGLCSHLKAYKFYAESINSRLGFWAVKCNSYEDFKSGRCDSSSKVLMGGVRPDCKAKGVPITEEAEKEINDIIHSSSTVLNLETLQATQFDMPEHVFFHLYTKYNTEVSQPLNPNDTAGLRNTYFDARKPTKIITHGYQDSDMDEAVTAIRDAFLKHGDYNVITVDWGSIAKKNYITASDQVLPVGKYLASLISFLQTQGMSLDQLTLVGHSLGAHVVGLAGHNVGGNVKFIVGFSLAAKIENVLKDTENGAPKIGDTLENAVGLTKTKAEREQNVQNLVQFYLYTRNTMQDPEHLVPNNFFLLKKSHFDTKKPTKIVTHGWRDSAQSRAVVVIRDAFIQNGDYNVITVDWSPIAKTEYIIASNDVEMVAKYTATLIDFLHKQGMDLSKLTTVGHSLGAHVAALAARFAQGTVNYVAGKPRVVIATQTKRFQKTPCNQIIQSNVDLFAALDPAQPNFLTKGPNNRVSRGDGKYVMVIHSNGGFLGFITTLGDSDFYPNGGSVQPGCVLDPSVTCSHARAYEYFAESINTKVGFWAEKCSNYLDFTTGQCKSNAKALMGGVNPNYNVKGSYYLTTNDKAPLSSAIDAFISEPQIGTTSKFVSNMKTFVLFNLLLICSVNGSSITDAIKQGIDNIEKGASAVGDLFHEVANGNQPAGQNESDEQIINDLKNIAIFNLYTRDTAEQPEQLVPDDVDQLLNSHFDPNKLTKIVTHGWQSSSNEDAVVLVRDAFLKHDDCNVITIDWSAIADGDYLRASNNVLKIGKYTAILINLLQTEGLDLNNLTIVGHSLGAHIAGLAARYTNGTVNYVVALDPALPNFPQRDSNNKLSQGDARYVEAIHTNAALAGFKSQVGDVDFYANGGYLQPGCSLSLSCSHGRSYVYYAESINSEVGFWAVKCSDFVDFNLGNCNSNDKALVGGVQPDYNVLGTYYFNTNRNKLDGPLVEELCRLFFEPVGDSLVDIVIVLHFPFWNSFNFRTRSGAILLSTTSDISPSVPEIEEIVKRKTQTDDDVCHTIVDWFKEQAAEVSNKRTVKLVSGSQKCLYVKVYDKTILSLIMTFGV</sequence>
<evidence type="ECO:0000313" key="11">
    <source>
        <dbReference type="Proteomes" id="UP000076502"/>
    </source>
</evidence>
<evidence type="ECO:0000259" key="9">
    <source>
        <dbReference type="Pfam" id="PF00151"/>
    </source>
</evidence>
<dbReference type="SUPFAM" id="SSF53474">
    <property type="entry name" value="alpha/beta-Hydrolases"/>
    <property type="match status" value="5"/>
</dbReference>
<evidence type="ECO:0000256" key="7">
    <source>
        <dbReference type="ARBA" id="ARBA00023157"/>
    </source>
</evidence>
<dbReference type="PANTHER" id="PTHR11610">
    <property type="entry name" value="LIPASE"/>
    <property type="match status" value="1"/>
</dbReference>
<gene>
    <name evidence="10" type="ORF">WN55_10613</name>
</gene>
<dbReference type="InterPro" id="IPR000734">
    <property type="entry name" value="TAG_lipase"/>
</dbReference>
<feature type="domain" description="Lipase" evidence="9">
    <location>
        <begin position="622"/>
        <end position="765"/>
    </location>
</feature>
<dbReference type="Proteomes" id="UP000076502">
    <property type="component" value="Unassembled WGS sequence"/>
</dbReference>
<evidence type="ECO:0000256" key="4">
    <source>
        <dbReference type="ARBA" id="ARBA00013179"/>
    </source>
</evidence>
<feature type="domain" description="Lipase" evidence="9">
    <location>
        <begin position="795"/>
        <end position="1108"/>
    </location>
</feature>
<dbReference type="InterPro" id="IPR013818">
    <property type="entry name" value="Lipase"/>
</dbReference>